<proteinExistence type="predicted"/>
<keyword evidence="1" id="KW-1133">Transmembrane helix</keyword>
<dbReference type="KEGG" id="minf:MESINF_0200"/>
<keyword evidence="3" id="KW-1185">Reference proteome</keyword>
<name>A0A7Z7LD21_9BACT</name>
<dbReference type="Proteomes" id="UP000250796">
    <property type="component" value="Chromosome MESINF"/>
</dbReference>
<evidence type="ECO:0000313" key="3">
    <source>
        <dbReference type="Proteomes" id="UP000250796"/>
    </source>
</evidence>
<keyword evidence="1" id="KW-0472">Membrane</keyword>
<evidence type="ECO:0000313" key="2">
    <source>
        <dbReference type="EMBL" id="SSC11649.1"/>
    </source>
</evidence>
<dbReference type="EMBL" id="LS974202">
    <property type="protein sequence ID" value="SSC11649.1"/>
    <property type="molecule type" value="Genomic_DNA"/>
</dbReference>
<accession>A0A7Z7LD21</accession>
<feature type="transmembrane region" description="Helical" evidence="1">
    <location>
        <begin position="20"/>
        <end position="37"/>
    </location>
</feature>
<dbReference type="RefSeq" id="WP_169698097.1">
    <property type="nucleotide sequence ID" value="NZ_LS974202.1"/>
</dbReference>
<gene>
    <name evidence="2" type="ORF">MESINF_0200</name>
</gene>
<protein>
    <submittedName>
        <fullName evidence="2">Uncharacterized protein</fullName>
    </submittedName>
</protein>
<dbReference type="AlphaFoldDB" id="A0A7Z7LD21"/>
<reference evidence="2 3" key="1">
    <citation type="submission" date="2017-01" db="EMBL/GenBank/DDBJ databases">
        <authorList>
            <person name="Erauso G."/>
        </authorList>
    </citation>
    <scope>NUCLEOTIDE SEQUENCE [LARGE SCALE GENOMIC DNA]</scope>
    <source>
        <strain evidence="2">MESINF1</strain>
    </source>
</reference>
<sequence length="137" mass="15840">MSGNFSINPEHDSEVRSIVTKYSIIMVIVLAIILMLLSTRGRVESFSPESMIGTIEKTAELFIRERLLDKGESLQRVEVVESNYSTVEWGEYTYDATIQYRTLSREEILFTRWKYSVKNDSLDLLTYSREDGSPEEP</sequence>
<keyword evidence="1" id="KW-0812">Transmembrane</keyword>
<evidence type="ECO:0000256" key="1">
    <source>
        <dbReference type="SAM" id="Phobius"/>
    </source>
</evidence>
<organism evidence="2 3">
    <name type="scientific">Mesotoga infera</name>
    <dbReference type="NCBI Taxonomy" id="1236046"/>
    <lineage>
        <taxon>Bacteria</taxon>
        <taxon>Thermotogati</taxon>
        <taxon>Thermotogota</taxon>
        <taxon>Thermotogae</taxon>
        <taxon>Kosmotogales</taxon>
        <taxon>Kosmotogaceae</taxon>
        <taxon>Mesotoga</taxon>
    </lineage>
</organism>